<dbReference type="Pfam" id="PF06382">
    <property type="entry name" value="Protamine_like"/>
    <property type="match status" value="1"/>
</dbReference>
<proteinExistence type="predicted"/>
<comment type="caution">
    <text evidence="3">The sequence shown here is derived from an EMBL/GenBank/DDBJ whole genome shotgun (WGS) entry which is preliminary data.</text>
</comment>
<feature type="compositionally biased region" description="Polar residues" evidence="1">
    <location>
        <begin position="31"/>
        <end position="44"/>
    </location>
</feature>
<dbReference type="InterPro" id="IPR024460">
    <property type="entry name" value="Protamine-like"/>
</dbReference>
<evidence type="ECO:0000256" key="1">
    <source>
        <dbReference type="SAM" id="MobiDB-lite"/>
    </source>
</evidence>
<dbReference type="Gene3D" id="1.10.30.10">
    <property type="entry name" value="High mobility group box domain"/>
    <property type="match status" value="1"/>
</dbReference>
<dbReference type="SMART" id="SM00398">
    <property type="entry name" value="HMG"/>
    <property type="match status" value="1"/>
</dbReference>
<feature type="domain" description="HMG box" evidence="2">
    <location>
        <begin position="43"/>
        <end position="109"/>
    </location>
</feature>
<dbReference type="EMBL" id="JBDJPC010000006">
    <property type="protein sequence ID" value="KAL1496956.1"/>
    <property type="molecule type" value="Genomic_DNA"/>
</dbReference>
<feature type="region of interest" description="Disordered" evidence="1">
    <location>
        <begin position="92"/>
        <end position="122"/>
    </location>
</feature>
<feature type="compositionally biased region" description="Basic residues" evidence="1">
    <location>
        <begin position="97"/>
        <end position="122"/>
    </location>
</feature>
<name>A0ABD1EKT3_HYPHA</name>
<protein>
    <recommendedName>
        <fullName evidence="2">HMG box domain-containing protein</fullName>
    </recommendedName>
</protein>
<dbReference type="SUPFAM" id="SSF47095">
    <property type="entry name" value="HMG-box"/>
    <property type="match status" value="1"/>
</dbReference>
<dbReference type="AlphaFoldDB" id="A0ABD1EKT3"/>
<sequence length="122" mass="14468">MDSQETNFEEHQDDKSANQSKNHARRDSIAKHTTSNQYQVHNVGPITNNPFLNFLRDMRKNTHGLSPTQLSAKGGELWRNMSVTQKEPYCQMARQVAGRRRSRRRLKKKQSRRRRSRKKLRH</sequence>
<dbReference type="InterPro" id="IPR009071">
    <property type="entry name" value="HMG_box_dom"/>
</dbReference>
<accession>A0ABD1EKT3</accession>
<evidence type="ECO:0000313" key="3">
    <source>
        <dbReference type="EMBL" id="KAL1496956.1"/>
    </source>
</evidence>
<organism evidence="3 4">
    <name type="scientific">Hypothenemus hampei</name>
    <name type="common">Coffee berry borer</name>
    <dbReference type="NCBI Taxonomy" id="57062"/>
    <lineage>
        <taxon>Eukaryota</taxon>
        <taxon>Metazoa</taxon>
        <taxon>Ecdysozoa</taxon>
        <taxon>Arthropoda</taxon>
        <taxon>Hexapoda</taxon>
        <taxon>Insecta</taxon>
        <taxon>Pterygota</taxon>
        <taxon>Neoptera</taxon>
        <taxon>Endopterygota</taxon>
        <taxon>Coleoptera</taxon>
        <taxon>Polyphaga</taxon>
        <taxon>Cucujiformia</taxon>
        <taxon>Curculionidae</taxon>
        <taxon>Scolytinae</taxon>
        <taxon>Hypothenemus</taxon>
    </lineage>
</organism>
<dbReference type="CDD" id="cd00084">
    <property type="entry name" value="HMG-box_SF"/>
    <property type="match status" value="1"/>
</dbReference>
<dbReference type="InterPro" id="IPR036910">
    <property type="entry name" value="HMG_box_dom_sf"/>
</dbReference>
<evidence type="ECO:0000259" key="2">
    <source>
        <dbReference type="SMART" id="SM00398"/>
    </source>
</evidence>
<dbReference type="Proteomes" id="UP001566132">
    <property type="component" value="Unassembled WGS sequence"/>
</dbReference>
<gene>
    <name evidence="3" type="ORF">ABEB36_007999</name>
</gene>
<evidence type="ECO:0000313" key="4">
    <source>
        <dbReference type="Proteomes" id="UP001566132"/>
    </source>
</evidence>
<feature type="region of interest" description="Disordered" evidence="1">
    <location>
        <begin position="1"/>
        <end position="44"/>
    </location>
</feature>
<keyword evidence="4" id="KW-1185">Reference proteome</keyword>
<dbReference type="GO" id="GO:0005634">
    <property type="term" value="C:nucleus"/>
    <property type="evidence" value="ECO:0007669"/>
    <property type="project" value="UniProtKB-ARBA"/>
</dbReference>
<reference evidence="3 4" key="1">
    <citation type="submission" date="2024-05" db="EMBL/GenBank/DDBJ databases">
        <title>Genetic variation in Jamaican populations of the coffee berry borer (Hypothenemus hampei).</title>
        <authorList>
            <person name="Errbii M."/>
            <person name="Myrie A."/>
        </authorList>
    </citation>
    <scope>NUCLEOTIDE SEQUENCE [LARGE SCALE GENOMIC DNA]</scope>
    <source>
        <strain evidence="3">JA-Hopewell-2020-01-JO</strain>
        <tissue evidence="3">Whole body</tissue>
    </source>
</reference>